<dbReference type="AlphaFoldDB" id="A0A9D1SKU2"/>
<evidence type="ECO:0000313" key="1">
    <source>
        <dbReference type="EMBL" id="HIU63620.1"/>
    </source>
</evidence>
<gene>
    <name evidence="1" type="ORF">IAB06_01085</name>
</gene>
<dbReference type="Proteomes" id="UP000824099">
    <property type="component" value="Unassembled WGS sequence"/>
</dbReference>
<evidence type="ECO:0000313" key="2">
    <source>
        <dbReference type="Proteomes" id="UP000824099"/>
    </source>
</evidence>
<organism evidence="1 2">
    <name type="scientific">Candidatus Avacidaminococcus intestinavium</name>
    <dbReference type="NCBI Taxonomy" id="2840684"/>
    <lineage>
        <taxon>Bacteria</taxon>
        <taxon>Bacillati</taxon>
        <taxon>Bacillota</taxon>
        <taxon>Negativicutes</taxon>
        <taxon>Acidaminococcales</taxon>
        <taxon>Acidaminococcaceae</taxon>
        <taxon>Acidaminococcaceae incertae sedis</taxon>
        <taxon>Candidatus Avacidaminococcus</taxon>
    </lineage>
</organism>
<dbReference type="EMBL" id="DVNI01000017">
    <property type="protein sequence ID" value="HIU63620.1"/>
    <property type="molecule type" value="Genomic_DNA"/>
</dbReference>
<accession>A0A9D1SKU2</accession>
<comment type="caution">
    <text evidence="1">The sequence shown here is derived from an EMBL/GenBank/DDBJ whole genome shotgun (WGS) entry which is preliminary data.</text>
</comment>
<name>A0A9D1SKU2_9FIRM</name>
<reference evidence="1" key="1">
    <citation type="submission" date="2020-10" db="EMBL/GenBank/DDBJ databases">
        <authorList>
            <person name="Gilroy R."/>
        </authorList>
    </citation>
    <scope>NUCLEOTIDE SEQUENCE</scope>
    <source>
        <strain evidence="1">CHK160-1198</strain>
    </source>
</reference>
<protein>
    <submittedName>
        <fullName evidence="1">Uncharacterized protein</fullName>
    </submittedName>
</protein>
<reference evidence="1" key="2">
    <citation type="journal article" date="2021" name="PeerJ">
        <title>Extensive microbial diversity within the chicken gut microbiome revealed by metagenomics and culture.</title>
        <authorList>
            <person name="Gilroy R."/>
            <person name="Ravi A."/>
            <person name="Getino M."/>
            <person name="Pursley I."/>
            <person name="Horton D.L."/>
            <person name="Alikhan N.F."/>
            <person name="Baker D."/>
            <person name="Gharbi K."/>
            <person name="Hall N."/>
            <person name="Watson M."/>
            <person name="Adriaenssens E.M."/>
            <person name="Foster-Nyarko E."/>
            <person name="Jarju S."/>
            <person name="Secka A."/>
            <person name="Antonio M."/>
            <person name="Oren A."/>
            <person name="Chaudhuri R.R."/>
            <person name="La Ragione R."/>
            <person name="Hildebrand F."/>
            <person name="Pallen M.J."/>
        </authorList>
    </citation>
    <scope>NUCLEOTIDE SEQUENCE</scope>
    <source>
        <strain evidence="1">CHK160-1198</strain>
    </source>
</reference>
<proteinExistence type="predicted"/>
<sequence length="120" mass="14130">MARKVKAVPMPDKYKRYMIVDENTGEILDDAQGYGYKTAQKAHLAWNYKHATSKQSHNRKLNQKFVKEHKAFVREWDAVLFDYLKSNEKPSYSEFKEMLADKAPDFGGSSRSLFYYLQKH</sequence>